<comment type="caution">
    <text evidence="1">The sequence shown here is derived from an EMBL/GenBank/DDBJ whole genome shotgun (WGS) entry which is preliminary data.</text>
</comment>
<reference evidence="2" key="1">
    <citation type="journal article" date="2019" name="Int. J. Syst. Evol. Microbiol.">
        <title>The Global Catalogue of Microorganisms (GCM) 10K type strain sequencing project: providing services to taxonomists for standard genome sequencing and annotation.</title>
        <authorList>
            <consortium name="The Broad Institute Genomics Platform"/>
            <consortium name="The Broad Institute Genome Sequencing Center for Infectious Disease"/>
            <person name="Wu L."/>
            <person name="Ma J."/>
        </authorList>
    </citation>
    <scope>NUCLEOTIDE SEQUENCE [LARGE SCALE GENOMIC DNA]</scope>
    <source>
        <strain evidence="2">IBRC-M 10908</strain>
    </source>
</reference>
<evidence type="ECO:0008006" key="3">
    <source>
        <dbReference type="Google" id="ProtNLM"/>
    </source>
</evidence>
<protein>
    <recommendedName>
        <fullName evidence="3">PD-(D/E)XK endonuclease-like domain-containing protein</fullName>
    </recommendedName>
</protein>
<proteinExistence type="predicted"/>
<dbReference type="EMBL" id="JBHSDK010000008">
    <property type="protein sequence ID" value="MFC4334640.1"/>
    <property type="molecule type" value="Genomic_DNA"/>
</dbReference>
<name>A0ABV8TW09_9ACTN</name>
<accession>A0ABV8TW09</accession>
<keyword evidence="2" id="KW-1185">Reference proteome</keyword>
<dbReference type="Proteomes" id="UP001595823">
    <property type="component" value="Unassembled WGS sequence"/>
</dbReference>
<evidence type="ECO:0000313" key="1">
    <source>
        <dbReference type="EMBL" id="MFC4334640.1"/>
    </source>
</evidence>
<gene>
    <name evidence="1" type="ORF">ACFPET_05450</name>
</gene>
<sequence>MTLTQDIRFPNPVRNFLDQHMVDLAGLKEAWLAQCAVHPELVDLNDDYDPAVADQYGLAMEWAIGFDLAEVVPYRPELDVLRADGGERAADLVRAAGFIARDHVVSSTTPWTLWIRDRRPSSRPFHESVPLLAACWNVSEISKLLHRPELAEPDGLLAKAHVWTHLWEPPVATPWLSDLWAAYCKFGRSQLDELGRPVEVSVTLVDRYAIADLILGSTLIDIKYTAQPEAKLGEWLLQIVAYALMVPDRQISQIGVYLVRQTRLITWDLAELLPKIDLDEARLAFSALVDDRAPE</sequence>
<organism evidence="1 2">
    <name type="scientific">Salininema proteolyticum</name>
    <dbReference type="NCBI Taxonomy" id="1607685"/>
    <lineage>
        <taxon>Bacteria</taxon>
        <taxon>Bacillati</taxon>
        <taxon>Actinomycetota</taxon>
        <taxon>Actinomycetes</taxon>
        <taxon>Glycomycetales</taxon>
        <taxon>Glycomycetaceae</taxon>
        <taxon>Salininema</taxon>
    </lineage>
</organism>
<dbReference type="RefSeq" id="WP_380618538.1">
    <property type="nucleotide sequence ID" value="NZ_JBHSDK010000008.1"/>
</dbReference>
<evidence type="ECO:0000313" key="2">
    <source>
        <dbReference type="Proteomes" id="UP001595823"/>
    </source>
</evidence>